<keyword evidence="3 9" id="KW-0028">Amino-acid biosynthesis</keyword>
<evidence type="ECO:0000313" key="14">
    <source>
        <dbReference type="Proteomes" id="UP000183868"/>
    </source>
</evidence>
<dbReference type="RefSeq" id="WP_006929837.1">
    <property type="nucleotide sequence ID" value="NZ_CM001402.1"/>
</dbReference>
<dbReference type="Proteomes" id="UP000183868">
    <property type="component" value="Chromosome"/>
</dbReference>
<proteinExistence type="inferred from homology"/>
<evidence type="ECO:0000256" key="1">
    <source>
        <dbReference type="ARBA" id="ARBA00004828"/>
    </source>
</evidence>
<evidence type="ECO:0000313" key="13">
    <source>
        <dbReference type="Proteomes" id="UP000004671"/>
    </source>
</evidence>
<dbReference type="STRING" id="880073.Cabys_1735"/>
<dbReference type="KEGG" id="caby:Cabys_1735"/>
<evidence type="ECO:0000256" key="7">
    <source>
        <dbReference type="ARBA" id="ARBA00022840"/>
    </source>
</evidence>
<sequence>MKRKLTIFKIGGRVLEDEQALGAFLKAFSAWPELKLLVHGGGKKATQIADQLGFTPRMIEGRRITDEPALEVALMVYGGLYNKKIVALLQGLGVNAVGLSGADAGLILAQKRPAQTIDFGLVGDVVKIDSLRVHWFLETDLTPVFCALTHDGRGQMLNTNADTIATQLAISMSAVFPTELIFCFEKPGVLAQAQDESSVIPQLNAALYERYRQQKVITDGMIPKLDNAFDALRKGVQKVRITHFNQLKKGTHITLE</sequence>
<comment type="pathway">
    <text evidence="1 9">Amino-acid biosynthesis; L-arginine biosynthesis; N(2)-acetyl-L-ornithine from L-glutamate: step 2/4.</text>
</comment>
<feature type="binding site" evidence="9">
    <location>
        <position position="63"/>
    </location>
    <ligand>
        <name>substrate</name>
    </ligand>
</feature>
<evidence type="ECO:0000313" key="12">
    <source>
        <dbReference type="EMBL" id="EHO42486.1"/>
    </source>
</evidence>
<dbReference type="Gene3D" id="3.40.1160.10">
    <property type="entry name" value="Acetylglutamate kinase-like"/>
    <property type="match status" value="1"/>
</dbReference>
<dbReference type="InterPro" id="IPR036393">
    <property type="entry name" value="AceGlu_kinase-like_sf"/>
</dbReference>
<dbReference type="EC" id="2.7.2.8" evidence="9"/>
<dbReference type="NCBIfam" id="TIGR00761">
    <property type="entry name" value="argB"/>
    <property type="match status" value="1"/>
</dbReference>
<comment type="subcellular location">
    <subcellularLocation>
        <location evidence="9">Cytoplasm</location>
    </subcellularLocation>
</comment>
<dbReference type="CDD" id="cd04238">
    <property type="entry name" value="AAK_NAGK-like"/>
    <property type="match status" value="1"/>
</dbReference>
<dbReference type="GO" id="GO:0005737">
    <property type="term" value="C:cytoplasm"/>
    <property type="evidence" value="ECO:0007669"/>
    <property type="project" value="UniProtKB-SubCell"/>
</dbReference>
<dbReference type="HOGENOM" id="CLU_053680_1_0_0"/>
<dbReference type="UniPathway" id="UPA00068">
    <property type="reaction ID" value="UER00107"/>
</dbReference>
<evidence type="ECO:0000256" key="2">
    <source>
        <dbReference type="ARBA" id="ARBA00022571"/>
    </source>
</evidence>
<dbReference type="InterPro" id="IPR004662">
    <property type="entry name" value="AcgluKinase_fam"/>
</dbReference>
<evidence type="ECO:0000256" key="4">
    <source>
        <dbReference type="ARBA" id="ARBA00022679"/>
    </source>
</evidence>
<feature type="site" description="Transition state stabilizer" evidence="9">
    <location>
        <position position="224"/>
    </location>
</feature>
<evidence type="ECO:0000256" key="5">
    <source>
        <dbReference type="ARBA" id="ARBA00022741"/>
    </source>
</evidence>
<evidence type="ECO:0000313" key="11">
    <source>
        <dbReference type="EMBL" id="APF18484.1"/>
    </source>
</evidence>
<dbReference type="SUPFAM" id="SSF53633">
    <property type="entry name" value="Carbamate kinase-like"/>
    <property type="match status" value="1"/>
</dbReference>
<reference evidence="11 14" key="2">
    <citation type="submission" date="2016-11" db="EMBL/GenBank/DDBJ databases">
        <title>Genomic analysis of Caldithrix abyssi and proposal of a novel bacterial phylum Caldithrichaeota.</title>
        <authorList>
            <person name="Kublanov I."/>
            <person name="Sigalova O."/>
            <person name="Gavrilov S."/>
            <person name="Lebedinsky A."/>
            <person name="Ivanova N."/>
            <person name="Daum C."/>
            <person name="Reddy T."/>
            <person name="Klenk H.P."/>
            <person name="Goker M."/>
            <person name="Reva O."/>
            <person name="Miroshnichenko M."/>
            <person name="Kyprides N."/>
            <person name="Woyke T."/>
            <person name="Gelfand M."/>
        </authorList>
    </citation>
    <scope>NUCLEOTIDE SEQUENCE [LARGE SCALE GENOMIC DNA]</scope>
    <source>
        <strain evidence="11 14">LF13</strain>
    </source>
</reference>
<protein>
    <recommendedName>
        <fullName evidence="9">Acetylglutamate kinase</fullName>
        <ecNumber evidence="9">2.7.2.8</ecNumber>
    </recommendedName>
    <alternativeName>
        <fullName evidence="9">N-acetyl-L-glutamate 5-phosphotransferase</fullName>
    </alternativeName>
    <alternativeName>
        <fullName evidence="9">NAG kinase</fullName>
        <shortName evidence="9">NAGK</shortName>
    </alternativeName>
</protein>
<dbReference type="FunCoup" id="H1XRZ3">
    <property type="interactions" value="336"/>
</dbReference>
<dbReference type="EMBL" id="CP018099">
    <property type="protein sequence ID" value="APF18484.1"/>
    <property type="molecule type" value="Genomic_DNA"/>
</dbReference>
<keyword evidence="2 9" id="KW-0055">Arginine biosynthesis</keyword>
<keyword evidence="13" id="KW-1185">Reference proteome</keyword>
<dbReference type="GO" id="GO:0005524">
    <property type="term" value="F:ATP binding"/>
    <property type="evidence" value="ECO:0007669"/>
    <property type="project" value="UniProtKB-UniRule"/>
</dbReference>
<dbReference type="PIRSF" id="PIRSF000728">
    <property type="entry name" value="NAGK"/>
    <property type="match status" value="1"/>
</dbReference>
<dbReference type="InParanoid" id="H1XRZ3"/>
<keyword evidence="4 9" id="KW-0808">Transferase</keyword>
<keyword evidence="7 9" id="KW-0067">ATP-binding</keyword>
<dbReference type="PANTHER" id="PTHR23342:SF0">
    <property type="entry name" value="N-ACETYLGLUTAMATE SYNTHASE, MITOCHONDRIAL"/>
    <property type="match status" value="1"/>
</dbReference>
<dbReference type="Proteomes" id="UP000004671">
    <property type="component" value="Chromosome"/>
</dbReference>
<feature type="site" description="Transition state stabilizer" evidence="9">
    <location>
        <position position="9"/>
    </location>
</feature>
<dbReference type="PANTHER" id="PTHR23342">
    <property type="entry name" value="N-ACETYLGLUTAMATE SYNTHASE"/>
    <property type="match status" value="1"/>
</dbReference>
<dbReference type="OrthoDB" id="9803155at2"/>
<keyword evidence="5 9" id="KW-0547">Nucleotide-binding</keyword>
<comment type="catalytic activity">
    <reaction evidence="8 9">
        <text>N-acetyl-L-glutamate + ATP = N-acetyl-L-glutamyl 5-phosphate + ADP</text>
        <dbReference type="Rhea" id="RHEA:14629"/>
        <dbReference type="ChEBI" id="CHEBI:30616"/>
        <dbReference type="ChEBI" id="CHEBI:44337"/>
        <dbReference type="ChEBI" id="CHEBI:57936"/>
        <dbReference type="ChEBI" id="CHEBI:456216"/>
        <dbReference type="EC" id="2.7.2.8"/>
    </reaction>
</comment>
<dbReference type="eggNOG" id="COG0548">
    <property type="taxonomic scope" value="Bacteria"/>
</dbReference>
<feature type="binding site" evidence="9">
    <location>
        <position position="158"/>
    </location>
    <ligand>
        <name>substrate</name>
    </ligand>
</feature>
<keyword evidence="9" id="KW-0963">Cytoplasm</keyword>
<dbReference type="InterPro" id="IPR037528">
    <property type="entry name" value="ArgB"/>
</dbReference>
<dbReference type="GO" id="GO:0003991">
    <property type="term" value="F:acetylglutamate kinase activity"/>
    <property type="evidence" value="ECO:0007669"/>
    <property type="project" value="UniProtKB-UniRule"/>
</dbReference>
<comment type="similarity">
    <text evidence="9">Belongs to the acetylglutamate kinase family. ArgB subfamily.</text>
</comment>
<reference evidence="12 13" key="1">
    <citation type="submission" date="2011-09" db="EMBL/GenBank/DDBJ databases">
        <title>The permanent draft genome of Caldithrix abyssi DSM 13497.</title>
        <authorList>
            <consortium name="US DOE Joint Genome Institute (JGI-PGF)"/>
            <person name="Lucas S."/>
            <person name="Han J."/>
            <person name="Lapidus A."/>
            <person name="Bruce D."/>
            <person name="Goodwin L."/>
            <person name="Pitluck S."/>
            <person name="Peters L."/>
            <person name="Kyrpides N."/>
            <person name="Mavromatis K."/>
            <person name="Ivanova N."/>
            <person name="Mikhailova N."/>
            <person name="Chertkov O."/>
            <person name="Detter J.C."/>
            <person name="Tapia R."/>
            <person name="Han C."/>
            <person name="Land M."/>
            <person name="Hauser L."/>
            <person name="Markowitz V."/>
            <person name="Cheng J.-F."/>
            <person name="Hugenholtz P."/>
            <person name="Woyke T."/>
            <person name="Wu D."/>
            <person name="Spring S."/>
            <person name="Brambilla E."/>
            <person name="Klenk H.-P."/>
            <person name="Eisen J.A."/>
        </authorList>
    </citation>
    <scope>NUCLEOTIDE SEQUENCE [LARGE SCALE GENOMIC DNA]</scope>
    <source>
        <strain evidence="12 13">DSM 13497</strain>
    </source>
</reference>
<evidence type="ECO:0000259" key="10">
    <source>
        <dbReference type="Pfam" id="PF00696"/>
    </source>
</evidence>
<comment type="function">
    <text evidence="9">Catalyzes the ATP-dependent phosphorylation of N-acetyl-L-glutamate.</text>
</comment>
<keyword evidence="6 9" id="KW-0418">Kinase</keyword>
<dbReference type="HAMAP" id="MF_00082">
    <property type="entry name" value="ArgB"/>
    <property type="match status" value="1"/>
</dbReference>
<dbReference type="AlphaFoldDB" id="H1XRZ3"/>
<name>H1XRZ3_CALAY</name>
<evidence type="ECO:0000256" key="9">
    <source>
        <dbReference type="HAMAP-Rule" id="MF_00082"/>
    </source>
</evidence>
<dbReference type="Pfam" id="PF00696">
    <property type="entry name" value="AA_kinase"/>
    <property type="match status" value="1"/>
</dbReference>
<dbReference type="EMBL" id="CM001402">
    <property type="protein sequence ID" value="EHO42486.1"/>
    <property type="molecule type" value="Genomic_DNA"/>
</dbReference>
<organism evidence="12 13">
    <name type="scientific">Caldithrix abyssi DSM 13497</name>
    <dbReference type="NCBI Taxonomy" id="880073"/>
    <lineage>
        <taxon>Bacteria</taxon>
        <taxon>Pseudomonadati</taxon>
        <taxon>Calditrichota</taxon>
        <taxon>Calditrichia</taxon>
        <taxon>Calditrichales</taxon>
        <taxon>Calditrichaceae</taxon>
        <taxon>Caldithrix</taxon>
    </lineage>
</organism>
<feature type="domain" description="Aspartate/glutamate/uridylate kinase" evidence="10">
    <location>
        <begin position="4"/>
        <end position="242"/>
    </location>
</feature>
<evidence type="ECO:0000256" key="3">
    <source>
        <dbReference type="ARBA" id="ARBA00022605"/>
    </source>
</evidence>
<evidence type="ECO:0000256" key="8">
    <source>
        <dbReference type="ARBA" id="ARBA00048141"/>
    </source>
</evidence>
<dbReference type="InterPro" id="IPR001048">
    <property type="entry name" value="Asp/Glu/Uridylate_kinase"/>
</dbReference>
<accession>H1XRZ3</accession>
<gene>
    <name evidence="9" type="primary">argB</name>
    <name evidence="11" type="ORF">Cabys_1735</name>
    <name evidence="12" type="ORF">Calab_2879</name>
</gene>
<dbReference type="PaxDb" id="880073-Calab_2879"/>
<feature type="binding site" evidence="9">
    <location>
        <begin position="41"/>
        <end position="42"/>
    </location>
    <ligand>
        <name>substrate</name>
    </ligand>
</feature>
<evidence type="ECO:0000256" key="6">
    <source>
        <dbReference type="ARBA" id="ARBA00022777"/>
    </source>
</evidence>
<dbReference type="GO" id="GO:0042450">
    <property type="term" value="P:L-arginine biosynthetic process via ornithine"/>
    <property type="evidence" value="ECO:0007669"/>
    <property type="project" value="UniProtKB-UniRule"/>
</dbReference>